<gene>
    <name evidence="1" type="ORF">HNR37_000463</name>
</gene>
<dbReference type="InterPro" id="IPR011011">
    <property type="entry name" value="Znf_FYVE_PHD"/>
</dbReference>
<dbReference type="EMBL" id="JACHID010000002">
    <property type="protein sequence ID" value="MBB5021157.1"/>
    <property type="molecule type" value="Genomic_DNA"/>
</dbReference>
<evidence type="ECO:0000313" key="1">
    <source>
        <dbReference type="EMBL" id="MBB5021157.1"/>
    </source>
</evidence>
<dbReference type="RefSeq" id="WP_183729312.1">
    <property type="nucleotide sequence ID" value="NZ_JACHID010000002.1"/>
</dbReference>
<comment type="caution">
    <text evidence="1">The sequence shown here is derived from an EMBL/GenBank/DDBJ whole genome shotgun (WGS) entry which is preliminary data.</text>
</comment>
<proteinExistence type="predicted"/>
<dbReference type="AlphaFoldDB" id="A0A7W7Y331"/>
<organism evidence="1 2">
    <name type="scientific">Desulfurispira natronophila</name>
    <dbReference type="NCBI Taxonomy" id="682562"/>
    <lineage>
        <taxon>Bacteria</taxon>
        <taxon>Pseudomonadati</taxon>
        <taxon>Chrysiogenota</taxon>
        <taxon>Chrysiogenia</taxon>
        <taxon>Chrysiogenales</taxon>
        <taxon>Chrysiogenaceae</taxon>
        <taxon>Desulfurispira</taxon>
    </lineage>
</organism>
<reference evidence="1 2" key="1">
    <citation type="submission" date="2020-08" db="EMBL/GenBank/DDBJ databases">
        <title>Genomic Encyclopedia of Type Strains, Phase IV (KMG-IV): sequencing the most valuable type-strain genomes for metagenomic binning, comparative biology and taxonomic classification.</title>
        <authorList>
            <person name="Goeker M."/>
        </authorList>
    </citation>
    <scope>NUCLEOTIDE SEQUENCE [LARGE SCALE GENOMIC DNA]</scope>
    <source>
        <strain evidence="1 2">DSM 22071</strain>
    </source>
</reference>
<accession>A0A7W7Y331</accession>
<sequence length="80" mass="8740">MHSNCSAQFDNGAQVVDKLRMMGFEQQHLPLAVAYTCVSCQADFTMETLMSHCPQCGMTYGVTPCHAHDPTNILAAGVNY</sequence>
<dbReference type="SUPFAM" id="SSF57903">
    <property type="entry name" value="FYVE/PHD zinc finger"/>
    <property type="match status" value="1"/>
</dbReference>
<dbReference type="Proteomes" id="UP000528322">
    <property type="component" value="Unassembled WGS sequence"/>
</dbReference>
<keyword evidence="2" id="KW-1185">Reference proteome</keyword>
<evidence type="ECO:0000313" key="2">
    <source>
        <dbReference type="Proteomes" id="UP000528322"/>
    </source>
</evidence>
<name>A0A7W7Y331_9BACT</name>
<protein>
    <submittedName>
        <fullName evidence="1">Lipopolysaccharide biosynthesis regulator YciM</fullName>
    </submittedName>
</protein>